<dbReference type="OrthoDB" id="10069252at2759"/>
<evidence type="ECO:0000256" key="15">
    <source>
        <dbReference type="ARBA" id="ARBA00076083"/>
    </source>
</evidence>
<evidence type="ECO:0000256" key="6">
    <source>
        <dbReference type="ARBA" id="ARBA00022833"/>
    </source>
</evidence>
<dbReference type="GO" id="GO:0042790">
    <property type="term" value="P:nucleolar large rRNA transcription by RNA polymerase I"/>
    <property type="evidence" value="ECO:0007669"/>
    <property type="project" value="TreeGrafter"/>
</dbReference>
<evidence type="ECO:0000256" key="4">
    <source>
        <dbReference type="ARBA" id="ARBA00022723"/>
    </source>
</evidence>
<dbReference type="InterPro" id="IPR004480">
    <property type="entry name" value="Monothiol_GRX-rel"/>
</dbReference>
<comment type="subcellular location">
    <subcellularLocation>
        <location evidence="1">Nucleus</location>
        <location evidence="1">Nucleolus</location>
    </subcellularLocation>
</comment>
<dbReference type="GO" id="GO:0070860">
    <property type="term" value="C:RNA polymerase I core factor complex"/>
    <property type="evidence" value="ECO:0007669"/>
    <property type="project" value="InterPro"/>
</dbReference>
<dbReference type="InterPro" id="IPR002109">
    <property type="entry name" value="Glutaredoxin"/>
</dbReference>
<evidence type="ECO:0000256" key="3">
    <source>
        <dbReference type="ARBA" id="ARBA00022714"/>
    </source>
</evidence>
<keyword evidence="3" id="KW-0001">2Fe-2S</keyword>
<keyword evidence="12" id="KW-0539">Nucleus</keyword>
<evidence type="ECO:0000256" key="7">
    <source>
        <dbReference type="ARBA" id="ARBA00023004"/>
    </source>
</evidence>
<evidence type="ECO:0000256" key="2">
    <source>
        <dbReference type="ARBA" id="ARBA00006899"/>
    </source>
</evidence>
<dbReference type="SUPFAM" id="SSF52833">
    <property type="entry name" value="Thioredoxin-like"/>
    <property type="match status" value="1"/>
</dbReference>
<keyword evidence="13" id="KW-0676">Redox-active center</keyword>
<dbReference type="Gene3D" id="3.40.30.10">
    <property type="entry name" value="Glutaredoxin"/>
    <property type="match status" value="1"/>
</dbReference>
<evidence type="ECO:0000259" key="17">
    <source>
        <dbReference type="Pfam" id="PF00462"/>
    </source>
</evidence>
<comment type="caution">
    <text evidence="19">The sequence shown here is derived from an EMBL/GenBank/DDBJ whole genome shotgun (WGS) entry which is preliminary data.</text>
</comment>
<evidence type="ECO:0000256" key="8">
    <source>
        <dbReference type="ARBA" id="ARBA00023014"/>
    </source>
</evidence>
<dbReference type="GO" id="GO:0008270">
    <property type="term" value="F:zinc ion binding"/>
    <property type="evidence" value="ECO:0007669"/>
    <property type="project" value="UniProtKB-KW"/>
</dbReference>
<dbReference type="GO" id="GO:0005668">
    <property type="term" value="C:RNA polymerase transcription factor SL1 complex"/>
    <property type="evidence" value="ECO:0007669"/>
    <property type="project" value="TreeGrafter"/>
</dbReference>
<keyword evidence="8" id="KW-0411">Iron-sulfur</keyword>
<dbReference type="InterPro" id="IPR033599">
    <property type="entry name" value="TAF1B/Rrn7"/>
</dbReference>
<proteinExistence type="inferred from homology"/>
<dbReference type="InterPro" id="IPR033658">
    <property type="entry name" value="GRX_PICOT-like"/>
</dbReference>
<keyword evidence="20" id="KW-1185">Reference proteome</keyword>
<dbReference type="GO" id="GO:0051537">
    <property type="term" value="F:2 iron, 2 sulfur cluster binding"/>
    <property type="evidence" value="ECO:0007669"/>
    <property type="project" value="UniProtKB-KW"/>
</dbReference>
<evidence type="ECO:0000256" key="16">
    <source>
        <dbReference type="SAM" id="MobiDB-lite"/>
    </source>
</evidence>
<reference evidence="19 20" key="1">
    <citation type="journal article" date="2017" name="Curr. Biol.">
        <title>The Evolution of Venom by Co-option of Single-Copy Genes.</title>
        <authorList>
            <person name="Martinson E.O."/>
            <person name="Mrinalini"/>
            <person name="Kelkar Y.D."/>
            <person name="Chang C.H."/>
            <person name="Werren J.H."/>
        </authorList>
    </citation>
    <scope>NUCLEOTIDE SEQUENCE [LARGE SCALE GENOMIC DNA]</scope>
    <source>
        <strain evidence="19 20">Alberta</strain>
        <tissue evidence="19">Whole body</tissue>
    </source>
</reference>
<keyword evidence="10" id="KW-0238">DNA-binding</keyword>
<evidence type="ECO:0000256" key="5">
    <source>
        <dbReference type="ARBA" id="ARBA00022771"/>
    </source>
</evidence>
<keyword evidence="6" id="KW-0862">Zinc</keyword>
<dbReference type="FunFam" id="3.40.30.10:FF:000005">
    <property type="entry name" value="Glutaredoxin 5"/>
    <property type="match status" value="1"/>
</dbReference>
<feature type="region of interest" description="Disordered" evidence="16">
    <location>
        <begin position="805"/>
        <end position="831"/>
    </location>
</feature>
<evidence type="ECO:0000256" key="9">
    <source>
        <dbReference type="ARBA" id="ARBA00023015"/>
    </source>
</evidence>
<dbReference type="NCBIfam" id="TIGR00365">
    <property type="entry name" value="Grx4 family monothiol glutaredoxin"/>
    <property type="match status" value="1"/>
</dbReference>
<gene>
    <name evidence="19" type="ORF">TSAR_012974</name>
</gene>
<keyword evidence="5" id="KW-0863">Zinc-finger</keyword>
<feature type="domain" description="Glutaredoxin" evidence="17">
    <location>
        <begin position="996"/>
        <end position="1060"/>
    </location>
</feature>
<dbReference type="Proteomes" id="UP000215335">
    <property type="component" value="Unassembled WGS sequence"/>
</dbReference>
<organism evidence="19 20">
    <name type="scientific">Trichomalopsis sarcophagae</name>
    <dbReference type="NCBI Taxonomy" id="543379"/>
    <lineage>
        <taxon>Eukaryota</taxon>
        <taxon>Metazoa</taxon>
        <taxon>Ecdysozoa</taxon>
        <taxon>Arthropoda</taxon>
        <taxon>Hexapoda</taxon>
        <taxon>Insecta</taxon>
        <taxon>Pterygota</taxon>
        <taxon>Neoptera</taxon>
        <taxon>Endopterygota</taxon>
        <taxon>Hymenoptera</taxon>
        <taxon>Apocrita</taxon>
        <taxon>Proctotrupomorpha</taxon>
        <taxon>Chalcidoidea</taxon>
        <taxon>Pteromalidae</taxon>
        <taxon>Pteromalinae</taxon>
        <taxon>Trichomalopsis</taxon>
    </lineage>
</organism>
<evidence type="ECO:0000313" key="19">
    <source>
        <dbReference type="EMBL" id="OXU30335.1"/>
    </source>
</evidence>
<dbReference type="AlphaFoldDB" id="A0A232FI17"/>
<dbReference type="InterPro" id="IPR048538">
    <property type="entry name" value="Rrn7_cyclin_C"/>
</dbReference>
<keyword evidence="7" id="KW-0408">Iron</keyword>
<sequence>MFSQSQNVQRCALCNGTNFYKEAGYYFCSTCQTQNDDIREEVLETRYDLTTRLRKTKIRSDKSEKTDIIGWTSWELYNFVLIGITNELIEIGAHPDVKLTILQLWTYYLTKLEVAFTSRTKKCIPKMARRYHKKDAEIIYGKIQQKKKKKRKKTSDASASSMISSYASQGSSSVRELNKSKRLLVKSEYDRYLQSQASSDTDGFSSLNQSLYSLKSSISSQQSSNNIRIRFNKKAKLETRKVRALSKNVPRAKRMNYRKKHVTTQYASGPNIITPLKLWSIIYLALRINNQDIHLSDMLRFGREGHLSYYTLAHLLPPEITLTKTDVNLLTQTTDITHKGLRRTTASIAKFLNVYDFSKPNFLSLIRRYCEDLELPRGIFIYAERIFLSSPSVMNFTAKSALIPNYEGRAMAYIIVALKILYGLDDITEKEISRVVDKINRAAAEKHILTAKLFSFCEWQRYLECRKSALVKVHYPSKIKYDPECPWTSHLYLRFMGLMKSKRDAEPPEITNFKHVLSQNLVDAMYQCIDRLNDNSVPLKEMEMFSPSFTPFRSYITQLLDNPHYDMPSTLRTNFYESKIGYVTKPDSLVDLAAQCGIKLDVVDRSLQYFEKIVPPFEQPRMPSLRELVELVNVETPSAEDQNLPKTENLLDYSHRNRPCKLKLNFESFKHYSSVRNKPPEIDDTLDFEEDSCFDKILPDGRLDIPEDSDSEDEATNVSQSKNDDINWTDKSCLLNEQFIKKYNVKLYNHEVESLLHGSKSLKVKYTRCRDEKGKFVKATERNIREYNKRLQKKEFKRIIDVASTESSEDEASPKGRSEKKEVTVVNSDDDDDDEVVEVPIEGIDLSDLDISILEESTSSATQRNLENLSLNDKETLFRPYKDYWMYHCIFSRVKAKNFELFEKELPENFLWLLKECAGVVEMTSEDLYEEVCLVEGYHMNILKSKKSKDDADYEFFNCRTKLYSTNTLNKWAAQLLRGFATKPEEIGQLVKKNKVVVFMKGVPEEPKCGFSNAVVQIMRMHGVQYDAHDVLKDENLRQGIKDFSNWPTIPQVFINGEFVGGCDIVLQMHQNGELIEELKKVGINSALLTKEQEKDSSKADKGSKD</sequence>
<comment type="similarity">
    <text evidence="2">Belongs to the RRN7/TAF1B family.</text>
</comment>
<name>A0A232FI17_9HYME</name>
<evidence type="ECO:0000256" key="13">
    <source>
        <dbReference type="ARBA" id="ARBA00023284"/>
    </source>
</evidence>
<keyword evidence="11" id="KW-0804">Transcription</keyword>
<keyword evidence="4" id="KW-0479">Metal-binding</keyword>
<feature type="compositionally biased region" description="Basic and acidic residues" evidence="16">
    <location>
        <begin position="812"/>
        <end position="823"/>
    </location>
</feature>
<evidence type="ECO:0000256" key="1">
    <source>
        <dbReference type="ARBA" id="ARBA00004604"/>
    </source>
</evidence>
<evidence type="ECO:0000256" key="14">
    <source>
        <dbReference type="ARBA" id="ARBA00067456"/>
    </source>
</evidence>
<dbReference type="Pfam" id="PF20645">
    <property type="entry name" value="Rrn7_cyclin_C"/>
    <property type="match status" value="1"/>
</dbReference>
<dbReference type="GO" id="GO:0001164">
    <property type="term" value="F:RNA polymerase I core promoter sequence-specific DNA binding"/>
    <property type="evidence" value="ECO:0007669"/>
    <property type="project" value="InterPro"/>
</dbReference>
<feature type="domain" description="Rrn7/TAF1B C-terminal cyclin" evidence="18">
    <location>
        <begin position="338"/>
        <end position="463"/>
    </location>
</feature>
<feature type="compositionally biased region" description="Acidic residues" evidence="16">
    <location>
        <begin position="706"/>
        <end position="715"/>
    </location>
</feature>
<evidence type="ECO:0000259" key="18">
    <source>
        <dbReference type="Pfam" id="PF20645"/>
    </source>
</evidence>
<dbReference type="PANTHER" id="PTHR31576">
    <property type="entry name" value="TATA BOX-BINDING PROTEIN-ASSOCIATED FACTOR RNA POLYMERASE I SUBUNIT B"/>
    <property type="match status" value="1"/>
</dbReference>
<protein>
    <recommendedName>
        <fullName evidence="14">Glutaredoxin-related protein 5, mitochondrial</fullName>
    </recommendedName>
    <alternativeName>
        <fullName evidence="15">Monothiol glutaredoxin-5</fullName>
    </alternativeName>
</protein>
<evidence type="ECO:0000256" key="10">
    <source>
        <dbReference type="ARBA" id="ARBA00023125"/>
    </source>
</evidence>
<dbReference type="PROSITE" id="PS51354">
    <property type="entry name" value="GLUTAREDOXIN_2"/>
    <property type="match status" value="1"/>
</dbReference>
<dbReference type="CDD" id="cd03028">
    <property type="entry name" value="GRX_PICOT_like"/>
    <property type="match status" value="1"/>
</dbReference>
<accession>A0A232FI17</accession>
<dbReference type="InterPro" id="IPR036249">
    <property type="entry name" value="Thioredoxin-like_sf"/>
</dbReference>
<evidence type="ECO:0000256" key="12">
    <source>
        <dbReference type="ARBA" id="ARBA00023242"/>
    </source>
</evidence>
<dbReference type="Pfam" id="PF00462">
    <property type="entry name" value="Glutaredoxin"/>
    <property type="match status" value="1"/>
</dbReference>
<keyword evidence="9" id="KW-0805">Transcription regulation</keyword>
<evidence type="ECO:0000313" key="20">
    <source>
        <dbReference type="Proteomes" id="UP000215335"/>
    </source>
</evidence>
<dbReference type="EMBL" id="NNAY01000171">
    <property type="protein sequence ID" value="OXU30335.1"/>
    <property type="molecule type" value="Genomic_DNA"/>
</dbReference>
<dbReference type="STRING" id="543379.A0A232FI17"/>
<evidence type="ECO:0000256" key="11">
    <source>
        <dbReference type="ARBA" id="ARBA00023163"/>
    </source>
</evidence>
<feature type="region of interest" description="Disordered" evidence="16">
    <location>
        <begin position="702"/>
        <end position="722"/>
    </location>
</feature>
<dbReference type="PANTHER" id="PTHR31576:SF2">
    <property type="entry name" value="TATA BOX-BINDING PROTEIN-ASSOCIATED FACTOR RNA POLYMERASE I SUBUNIT B"/>
    <property type="match status" value="1"/>
</dbReference>